<reference evidence="1 2" key="1">
    <citation type="submission" date="2015-11" db="EMBL/GenBank/DDBJ databases">
        <title>Evidence for parallel genomic evolution in an endosymbiosis of termite gut flagellates.</title>
        <authorList>
            <person name="Zheng H."/>
        </authorList>
    </citation>
    <scope>NUCLEOTIDE SEQUENCE [LARGE SCALE GENOMIC DNA]</scope>
    <source>
        <strain evidence="1 2">CET450</strain>
    </source>
</reference>
<accession>A0A1E5IJY9</accession>
<dbReference type="AlphaFoldDB" id="A0A1E5IJY9"/>
<dbReference type="Proteomes" id="UP000095237">
    <property type="component" value="Unassembled WGS sequence"/>
</dbReference>
<protein>
    <submittedName>
        <fullName evidence="1">Uncharacterized protein</fullName>
    </submittedName>
</protein>
<sequence length="80" mass="9166">MKPADIKVTWKVASPEVKECFRLYEAICKKCANAIMKNIVATKKRLIKRINDDLKCIFNGITCVSQAIMRERAIILIQII</sequence>
<name>A0A1E5IJY9_ENDTX</name>
<evidence type="ECO:0000313" key="2">
    <source>
        <dbReference type="Proteomes" id="UP000095237"/>
    </source>
</evidence>
<dbReference type="EMBL" id="LNVX01000291">
    <property type="protein sequence ID" value="OEG70822.1"/>
    <property type="molecule type" value="Genomic_DNA"/>
</dbReference>
<organism evidence="1 2">
    <name type="scientific">Endomicrobium trichonymphae</name>
    <dbReference type="NCBI Taxonomy" id="1408204"/>
    <lineage>
        <taxon>Bacteria</taxon>
        <taxon>Pseudomonadati</taxon>
        <taxon>Elusimicrobiota</taxon>
        <taxon>Endomicrobiia</taxon>
        <taxon>Endomicrobiales</taxon>
        <taxon>Endomicrobiaceae</taxon>
        <taxon>Candidatus Endomicrobiellum</taxon>
    </lineage>
</organism>
<proteinExistence type="predicted"/>
<comment type="caution">
    <text evidence="1">The sequence shown here is derived from an EMBL/GenBank/DDBJ whole genome shotgun (WGS) entry which is preliminary data.</text>
</comment>
<keyword evidence="2" id="KW-1185">Reference proteome</keyword>
<evidence type="ECO:0000313" key="1">
    <source>
        <dbReference type="EMBL" id="OEG70822.1"/>
    </source>
</evidence>
<gene>
    <name evidence="1" type="ORF">ATZ36_17810</name>
</gene>